<organism evidence="2 3">
    <name type="scientific">Eisenbergiella tayi</name>
    <dbReference type="NCBI Taxonomy" id="1432052"/>
    <lineage>
        <taxon>Bacteria</taxon>
        <taxon>Bacillati</taxon>
        <taxon>Bacillota</taxon>
        <taxon>Clostridia</taxon>
        <taxon>Lachnospirales</taxon>
        <taxon>Lachnospiraceae</taxon>
        <taxon>Eisenbergiella</taxon>
    </lineage>
</organism>
<feature type="transmembrane region" description="Helical" evidence="1">
    <location>
        <begin position="37"/>
        <end position="56"/>
    </location>
</feature>
<proteinExistence type="predicted"/>
<reference evidence="2 3" key="1">
    <citation type="submission" date="2016-07" db="EMBL/GenBank/DDBJ databases">
        <title>Characterization of isolates of Eisenbergiella tayi derived from blood cultures, using whole genome sequencing.</title>
        <authorList>
            <person name="Burdz T."/>
            <person name="Wiebe D."/>
            <person name="Huynh C."/>
            <person name="Bernard K."/>
        </authorList>
    </citation>
    <scope>NUCLEOTIDE SEQUENCE [LARGE SCALE GENOMIC DNA]</scope>
    <source>
        <strain evidence="2 3">NML 110608</strain>
    </source>
</reference>
<comment type="caution">
    <text evidence="2">The sequence shown here is derived from an EMBL/GenBank/DDBJ whole genome shotgun (WGS) entry which is preliminary data.</text>
</comment>
<dbReference type="InterPro" id="IPR008407">
    <property type="entry name" value="Brnchd-chn_aa_trnsp_AzlD"/>
</dbReference>
<evidence type="ECO:0000313" key="3">
    <source>
        <dbReference type="Proteomes" id="UP000094067"/>
    </source>
</evidence>
<name>A0A1E3A908_9FIRM</name>
<dbReference type="Proteomes" id="UP000094067">
    <property type="component" value="Unassembled WGS sequence"/>
</dbReference>
<feature type="transmembrane region" description="Helical" evidence="1">
    <location>
        <begin position="6"/>
        <end position="28"/>
    </location>
</feature>
<dbReference type="Pfam" id="PF05437">
    <property type="entry name" value="AzlD"/>
    <property type="match status" value="1"/>
</dbReference>
<accession>A0A1E3A908</accession>
<gene>
    <name evidence="2" type="ORF">BEI61_01147</name>
</gene>
<sequence length="109" mass="11997">MTSLQILITLLVIALVTILTRTLPFLFFPAGKKTPEIVNYLGTVLPFAAMAMLVVYCFKSVSILKGSHGIPELLAAAFVLCVHKWKHNMLLSIGGGTVLYMFLVQVIFK</sequence>
<dbReference type="RefSeq" id="WP_081331080.1">
    <property type="nucleotide sequence ID" value="NZ_MCGH01000002.1"/>
</dbReference>
<dbReference type="EMBL" id="MCGH01000002">
    <property type="protein sequence ID" value="ODM05264.1"/>
    <property type="molecule type" value="Genomic_DNA"/>
</dbReference>
<keyword evidence="1" id="KW-0812">Transmembrane</keyword>
<evidence type="ECO:0000256" key="1">
    <source>
        <dbReference type="SAM" id="Phobius"/>
    </source>
</evidence>
<keyword evidence="1" id="KW-0472">Membrane</keyword>
<dbReference type="PIRSF" id="PIRSF003203">
    <property type="entry name" value="AzlD"/>
    <property type="match status" value="1"/>
</dbReference>
<feature type="transmembrane region" description="Helical" evidence="1">
    <location>
        <begin position="89"/>
        <end position="108"/>
    </location>
</feature>
<protein>
    <submittedName>
        <fullName evidence="2">Branched-chain amino acid transport protein (AzlD)</fullName>
    </submittedName>
</protein>
<keyword evidence="1" id="KW-1133">Transmembrane helix</keyword>
<dbReference type="AlphaFoldDB" id="A0A1E3A908"/>
<evidence type="ECO:0000313" key="2">
    <source>
        <dbReference type="EMBL" id="ODM05264.1"/>
    </source>
</evidence>